<reference evidence="1" key="1">
    <citation type="submission" date="2021-02" db="EMBL/GenBank/DDBJ databases">
        <authorList>
            <person name="Dougan E. K."/>
            <person name="Rhodes N."/>
            <person name="Thang M."/>
            <person name="Chan C."/>
        </authorList>
    </citation>
    <scope>NUCLEOTIDE SEQUENCE</scope>
</reference>
<evidence type="ECO:0000313" key="2">
    <source>
        <dbReference type="Proteomes" id="UP000604046"/>
    </source>
</evidence>
<dbReference type="Proteomes" id="UP000604046">
    <property type="component" value="Unassembled WGS sequence"/>
</dbReference>
<evidence type="ECO:0000313" key="1">
    <source>
        <dbReference type="EMBL" id="CAE7243283.1"/>
    </source>
</evidence>
<dbReference type="EMBL" id="CAJNDS010001001">
    <property type="protein sequence ID" value="CAE7243283.1"/>
    <property type="molecule type" value="Genomic_DNA"/>
</dbReference>
<protein>
    <submittedName>
        <fullName evidence="1">Uncharacterized protein</fullName>
    </submittedName>
</protein>
<gene>
    <name evidence="1" type="ORF">SNAT2548_LOCUS11254</name>
</gene>
<accession>A0A812L9V2</accession>
<keyword evidence="2" id="KW-1185">Reference proteome</keyword>
<proteinExistence type="predicted"/>
<sequence>MCQAKPGHEALGGSCGLLQEEGSCNMQFVCRWVLPTILPGHCEGKASQPHHKMLCDGLKYDKFVCESQTLFCDWIPEKKVYGNAGSTVSSGSSGPGGDGMCKAKPGHEAHGRTCGFLKEQNSCDLQFICQWTLPRVIRAHCEGKSSQPHHKMLCDGLKYDKFVCESQTLFCDWIPEQKVYD</sequence>
<dbReference type="AlphaFoldDB" id="A0A812L9V2"/>
<comment type="caution">
    <text evidence="1">The sequence shown here is derived from an EMBL/GenBank/DDBJ whole genome shotgun (WGS) entry which is preliminary data.</text>
</comment>
<organism evidence="1 2">
    <name type="scientific">Symbiodinium natans</name>
    <dbReference type="NCBI Taxonomy" id="878477"/>
    <lineage>
        <taxon>Eukaryota</taxon>
        <taxon>Sar</taxon>
        <taxon>Alveolata</taxon>
        <taxon>Dinophyceae</taxon>
        <taxon>Suessiales</taxon>
        <taxon>Symbiodiniaceae</taxon>
        <taxon>Symbiodinium</taxon>
    </lineage>
</organism>
<name>A0A812L9V2_9DINO</name>